<evidence type="ECO:0000313" key="1">
    <source>
        <dbReference type="EMBL" id="KAF1762718.1"/>
    </source>
</evidence>
<name>A0A6A5H4T0_CAERE</name>
<evidence type="ECO:0008006" key="3">
    <source>
        <dbReference type="Google" id="ProtNLM"/>
    </source>
</evidence>
<gene>
    <name evidence="1" type="ORF">GCK72_010980</name>
</gene>
<organism evidence="1 2">
    <name type="scientific">Caenorhabditis remanei</name>
    <name type="common">Caenorhabditis vulgaris</name>
    <dbReference type="NCBI Taxonomy" id="31234"/>
    <lineage>
        <taxon>Eukaryota</taxon>
        <taxon>Metazoa</taxon>
        <taxon>Ecdysozoa</taxon>
        <taxon>Nematoda</taxon>
        <taxon>Chromadorea</taxon>
        <taxon>Rhabditida</taxon>
        <taxon>Rhabditina</taxon>
        <taxon>Rhabditomorpha</taxon>
        <taxon>Rhabditoidea</taxon>
        <taxon>Rhabditidae</taxon>
        <taxon>Peloderinae</taxon>
        <taxon>Caenorhabditis</taxon>
    </lineage>
</organism>
<dbReference type="CTD" id="78775052"/>
<dbReference type="PANTHER" id="PTHR21503:SF52">
    <property type="entry name" value="F-BOX DOMAIN-CONTAINING PROTEIN"/>
    <property type="match status" value="1"/>
</dbReference>
<dbReference type="KEGG" id="crq:GCK72_010980"/>
<evidence type="ECO:0000313" key="2">
    <source>
        <dbReference type="Proteomes" id="UP000483820"/>
    </source>
</evidence>
<sequence length="145" mass="16672">MFPRLLFVTDGEERVGIYLSKVFNSPIEGLFPNETMPADVYMSIIEFISKRQSEIKKLKVAANSLTYDNVTKIFDKLRVTDSLEMYVDLSKDPSISFTPKSISILYFSWITASHLNAMKHCVAIDLVRTTLSDIDIKHFLENWNL</sequence>
<dbReference type="GeneID" id="78775052"/>
<reference evidence="1 2" key="1">
    <citation type="submission" date="2019-12" db="EMBL/GenBank/DDBJ databases">
        <title>Chromosome-level assembly of the Caenorhabditis remanei genome.</title>
        <authorList>
            <person name="Teterina A.A."/>
            <person name="Willis J.H."/>
            <person name="Phillips P.C."/>
        </authorList>
    </citation>
    <scope>NUCLEOTIDE SEQUENCE [LARGE SCALE GENOMIC DNA]</scope>
    <source>
        <strain evidence="1 2">PX506</strain>
        <tissue evidence="1">Whole organism</tissue>
    </source>
</reference>
<dbReference type="EMBL" id="WUAV01000003">
    <property type="protein sequence ID" value="KAF1762718.1"/>
    <property type="molecule type" value="Genomic_DNA"/>
</dbReference>
<dbReference type="PANTHER" id="PTHR21503">
    <property type="entry name" value="F-BOX-CONTAINING HYPOTHETICAL PROTEIN C.ELEGANS"/>
    <property type="match status" value="1"/>
</dbReference>
<comment type="caution">
    <text evidence="1">The sequence shown here is derived from an EMBL/GenBank/DDBJ whole genome shotgun (WGS) entry which is preliminary data.</text>
</comment>
<protein>
    <recommendedName>
        <fullName evidence="3">F-box associated domain-containing protein</fullName>
    </recommendedName>
</protein>
<dbReference type="RefSeq" id="XP_053587718.1">
    <property type="nucleotide sequence ID" value="XM_053728141.1"/>
</dbReference>
<accession>A0A6A5H4T0</accession>
<dbReference type="AlphaFoldDB" id="A0A6A5H4T0"/>
<dbReference type="Proteomes" id="UP000483820">
    <property type="component" value="Chromosome III"/>
</dbReference>
<proteinExistence type="predicted"/>